<sequence length="116" mass="13184">MRQHSQNDSKKVRHIQLKVPADIYRKFHTACAHEETNMRAKALDLIVEYTEKSTSFFDLDDSEQDRIVAQATSEAAKKVHAAGFSTTHGDDKGIYLLHPDGRKEYIKTYNEEDGSG</sequence>
<dbReference type="AlphaFoldDB" id="A0A351U274"/>
<gene>
    <name evidence="1" type="ORF">GXY80_03515</name>
</gene>
<dbReference type="GO" id="GO:0006355">
    <property type="term" value="P:regulation of DNA-templated transcription"/>
    <property type="evidence" value="ECO:0007669"/>
    <property type="project" value="InterPro"/>
</dbReference>
<reference evidence="1" key="1">
    <citation type="journal article" date="2020" name="Biotechnol. Biofuels">
        <title>New insights from the biogas microbiome by comprehensive genome-resolved metagenomics of nearly 1600 species originating from multiple anaerobic digesters.</title>
        <authorList>
            <person name="Campanaro S."/>
            <person name="Treu L."/>
            <person name="Rodriguez-R L.M."/>
            <person name="Kovalovszki A."/>
            <person name="Ziels R.M."/>
            <person name="Maus I."/>
            <person name="Zhu X."/>
            <person name="Kougias P.G."/>
            <person name="Basile A."/>
            <person name="Luo G."/>
            <person name="Schluter A."/>
            <person name="Konstantinidis K.T."/>
            <person name="Angelidaki I."/>
        </authorList>
    </citation>
    <scope>NUCLEOTIDE SEQUENCE</scope>
    <source>
        <strain evidence="1">AS06rmzACSIP_7</strain>
    </source>
</reference>
<protein>
    <submittedName>
        <fullName evidence="1">Uncharacterized protein</fullName>
    </submittedName>
</protein>
<dbReference type="Proteomes" id="UP000777265">
    <property type="component" value="Unassembled WGS sequence"/>
</dbReference>
<comment type="caution">
    <text evidence="1">The sequence shown here is derived from an EMBL/GenBank/DDBJ whole genome shotgun (WGS) entry which is preliminary data.</text>
</comment>
<dbReference type="EMBL" id="JAAYEE010000063">
    <property type="protein sequence ID" value="NLW34540.1"/>
    <property type="molecule type" value="Genomic_DNA"/>
</dbReference>
<reference evidence="1" key="2">
    <citation type="submission" date="2020-01" db="EMBL/GenBank/DDBJ databases">
        <authorList>
            <person name="Campanaro S."/>
        </authorList>
    </citation>
    <scope>NUCLEOTIDE SEQUENCE</scope>
    <source>
        <strain evidence="1">AS06rmzACSIP_7</strain>
    </source>
</reference>
<organism evidence="1 2">
    <name type="scientific">Syntrophorhabdus aromaticivorans</name>
    <dbReference type="NCBI Taxonomy" id="328301"/>
    <lineage>
        <taxon>Bacteria</taxon>
        <taxon>Pseudomonadati</taxon>
        <taxon>Thermodesulfobacteriota</taxon>
        <taxon>Syntrophorhabdia</taxon>
        <taxon>Syntrophorhabdales</taxon>
        <taxon>Syntrophorhabdaceae</taxon>
        <taxon>Syntrophorhabdus</taxon>
    </lineage>
</organism>
<dbReference type="Gene3D" id="1.10.1220.10">
    <property type="entry name" value="Met repressor-like"/>
    <property type="match status" value="1"/>
</dbReference>
<proteinExistence type="predicted"/>
<dbReference type="InterPro" id="IPR013321">
    <property type="entry name" value="Arc_rbn_hlx_hlx"/>
</dbReference>
<evidence type="ECO:0000313" key="1">
    <source>
        <dbReference type="EMBL" id="NLW34540.1"/>
    </source>
</evidence>
<accession>A0A351U274</accession>
<name>A0A351U274_9BACT</name>
<evidence type="ECO:0000313" key="2">
    <source>
        <dbReference type="Proteomes" id="UP000777265"/>
    </source>
</evidence>